<evidence type="ECO:0000313" key="6">
    <source>
        <dbReference type="Proteomes" id="UP000790347"/>
    </source>
</evidence>
<organism evidence="5 6">
    <name type="scientific">Dermatophagoides farinae</name>
    <name type="common">American house dust mite</name>
    <dbReference type="NCBI Taxonomy" id="6954"/>
    <lineage>
        <taxon>Eukaryota</taxon>
        <taxon>Metazoa</taxon>
        <taxon>Ecdysozoa</taxon>
        <taxon>Arthropoda</taxon>
        <taxon>Chelicerata</taxon>
        <taxon>Arachnida</taxon>
        <taxon>Acari</taxon>
        <taxon>Acariformes</taxon>
        <taxon>Sarcoptiformes</taxon>
        <taxon>Astigmata</taxon>
        <taxon>Psoroptidia</taxon>
        <taxon>Analgoidea</taxon>
        <taxon>Pyroglyphidae</taxon>
        <taxon>Dermatophagoidinae</taxon>
        <taxon>Dermatophagoides</taxon>
    </lineage>
</organism>
<dbReference type="SUPFAM" id="SSF53756">
    <property type="entry name" value="UDP-Glycosyltransferase/glycogen phosphorylase"/>
    <property type="match status" value="1"/>
</dbReference>
<comment type="caution">
    <text evidence="5">The sequence shown here is derived from an EMBL/GenBank/DDBJ whole genome shotgun (WGS) entry which is preliminary data.</text>
</comment>
<evidence type="ECO:0000313" key="4">
    <source>
        <dbReference type="EMBL" id="KAH7640339.1"/>
    </source>
</evidence>
<sequence>MAIIMFMANDFVGPQNACIGLAQSLSQRGHRVYFCLRREFFARFISNGFDEQNLLELTGSTAKKKESLRFLVEKIREFGFATGISPLEKVRQIKRVNLVKSTFEDPLGQFDGQLRDYLQRINPDLIVYDGEVIPPAILYWPNCPWIYLFCSNPIGLFDSDLLPPFLSDFNTIDIDNEPPSCWQEFRSVLDECYYNLVRQTQSRLCRQLSYPDPNDFEWMKKNRFFIRSPHLNLYQYPQELDYNDRIYIPNDLYCRVDSFSRHEYLDTNRKQELLEQIKHRNGSGKLIYLSLGTMGACNLELMARLIRILSMTEHTYILSTGPANGELELGANMWAQSYLPQIWIFANLNVDLAIIHGGNNSLCEAFSYGIPCLVMPLFYDQFLNARRVQEKQLGARIDTFNFEDVELVNCINTLLDDDQLKQRVQSIGQRIRKEDSKLACCKRLEELIIRFKKEKSFAI</sequence>
<gene>
    <name evidence="5" type="ORF">DERF_004891</name>
    <name evidence="4" type="ORF">HUG17_7806</name>
</gene>
<evidence type="ECO:0008006" key="7">
    <source>
        <dbReference type="Google" id="ProtNLM"/>
    </source>
</evidence>
<keyword evidence="6" id="KW-1185">Reference proteome</keyword>
<evidence type="ECO:0000313" key="5">
    <source>
        <dbReference type="EMBL" id="KAH9521218.1"/>
    </source>
</evidence>
<proteinExistence type="inferred from homology"/>
<keyword evidence="2" id="KW-0328">Glycosyltransferase</keyword>
<dbReference type="Gene3D" id="3.40.50.2000">
    <property type="entry name" value="Glycogen Phosphorylase B"/>
    <property type="match status" value="2"/>
</dbReference>
<evidence type="ECO:0000256" key="2">
    <source>
        <dbReference type="ARBA" id="ARBA00022676"/>
    </source>
</evidence>
<comment type="similarity">
    <text evidence="1">Belongs to the UDP-glycosyltransferase family.</text>
</comment>
<name>A0A922I4T6_DERFA</name>
<evidence type="ECO:0000256" key="1">
    <source>
        <dbReference type="ARBA" id="ARBA00009995"/>
    </source>
</evidence>
<dbReference type="EMBL" id="ASGP02000002">
    <property type="protein sequence ID" value="KAH9521218.1"/>
    <property type="molecule type" value="Genomic_DNA"/>
</dbReference>
<dbReference type="AlphaFoldDB" id="A0A922I4T6"/>
<reference evidence="4" key="2">
    <citation type="submission" date="2020-06" db="EMBL/GenBank/DDBJ databases">
        <authorList>
            <person name="Ji K."/>
            <person name="Li J."/>
        </authorList>
    </citation>
    <scope>NUCLEOTIDE SEQUENCE</scope>
    <source>
        <strain evidence="4">JKM2019</strain>
        <tissue evidence="4">Whole body</tissue>
    </source>
</reference>
<protein>
    <recommendedName>
        <fullName evidence="7">UDP-glycosyltransferase</fullName>
    </recommendedName>
</protein>
<reference evidence="4" key="3">
    <citation type="journal article" date="2021" name="World Allergy Organ. J.">
        <title>Chromosome-level assembly of Dermatophagoides farinae genome and transcriptome reveals two novel allergens Der f 37 and Der f 39.</title>
        <authorList>
            <person name="Chen J."/>
            <person name="Cai Z."/>
            <person name="Fan D."/>
            <person name="Hu J."/>
            <person name="Hou Y."/>
            <person name="He Y."/>
            <person name="Zhang Z."/>
            <person name="Zhao Z."/>
            <person name="Gao P."/>
            <person name="Hu W."/>
            <person name="Sun J."/>
            <person name="Li J."/>
            <person name="Ji K."/>
        </authorList>
    </citation>
    <scope>NUCLEOTIDE SEQUENCE</scope>
    <source>
        <strain evidence="4">JKM2019</strain>
    </source>
</reference>
<dbReference type="PANTHER" id="PTHR48043:SF145">
    <property type="entry name" value="FI06409P-RELATED"/>
    <property type="match status" value="1"/>
</dbReference>
<dbReference type="EMBL" id="SDOV01000005">
    <property type="protein sequence ID" value="KAH7640339.1"/>
    <property type="molecule type" value="Genomic_DNA"/>
</dbReference>
<accession>A0A922I4T6</accession>
<reference evidence="5" key="4">
    <citation type="journal article" date="2022" name="Res Sq">
        <title>Comparative Genomics Reveals Insights into the Divergent Evolution of Astigmatic Mites and Household Pest Adaptations.</title>
        <authorList>
            <person name="Xiong Q."/>
            <person name="Wan A.T.-Y."/>
            <person name="Liu X.-Y."/>
            <person name="Fung C.S.-H."/>
            <person name="Xiao X."/>
            <person name="Malainual N."/>
            <person name="Hou J."/>
            <person name="Wang L."/>
            <person name="Wang M."/>
            <person name="Yang K."/>
            <person name="Cui Y."/>
            <person name="Leung E."/>
            <person name="Nong W."/>
            <person name="Shin S.-K."/>
            <person name="Au S."/>
            <person name="Jeong K.Y."/>
            <person name="Chew F.T."/>
            <person name="Hui J."/>
            <person name="Leung T.F."/>
            <person name="Tungtrongchitr A."/>
            <person name="Zhong N."/>
            <person name="Liu Z."/>
            <person name="Tsui S."/>
        </authorList>
    </citation>
    <scope>NUCLEOTIDE SEQUENCE</scope>
    <source>
        <strain evidence="5">Derf</strain>
        <tissue evidence="5">Whole organism</tissue>
    </source>
</reference>
<evidence type="ECO:0000256" key="3">
    <source>
        <dbReference type="ARBA" id="ARBA00022679"/>
    </source>
</evidence>
<dbReference type="GO" id="GO:0008194">
    <property type="term" value="F:UDP-glycosyltransferase activity"/>
    <property type="evidence" value="ECO:0007669"/>
    <property type="project" value="InterPro"/>
</dbReference>
<dbReference type="Proteomes" id="UP000790347">
    <property type="component" value="Unassembled WGS sequence"/>
</dbReference>
<keyword evidence="3" id="KW-0808">Transferase</keyword>
<dbReference type="InterPro" id="IPR050271">
    <property type="entry name" value="UDP-glycosyltransferase"/>
</dbReference>
<dbReference type="PANTHER" id="PTHR48043">
    <property type="entry name" value="EG:EG0003.4 PROTEIN-RELATED"/>
    <property type="match status" value="1"/>
</dbReference>
<dbReference type="Proteomes" id="UP000828236">
    <property type="component" value="Unassembled WGS sequence"/>
</dbReference>
<dbReference type="CDD" id="cd03784">
    <property type="entry name" value="GT1_Gtf-like"/>
    <property type="match status" value="1"/>
</dbReference>
<reference evidence="5" key="1">
    <citation type="submission" date="2013-05" db="EMBL/GenBank/DDBJ databases">
        <authorList>
            <person name="Yim A.K.Y."/>
            <person name="Chan T.F."/>
            <person name="Ji K.M."/>
            <person name="Liu X.Y."/>
            <person name="Zhou J.W."/>
            <person name="Li R.Q."/>
            <person name="Yang K.Y."/>
            <person name="Li J."/>
            <person name="Li M."/>
            <person name="Law P.T.W."/>
            <person name="Wu Y.L."/>
            <person name="Cai Z.L."/>
            <person name="Qin H."/>
            <person name="Bao Y."/>
            <person name="Leung R.K.K."/>
            <person name="Ng P.K.S."/>
            <person name="Zou J."/>
            <person name="Zhong X.J."/>
            <person name="Ran P.X."/>
            <person name="Zhong N.S."/>
            <person name="Liu Z.G."/>
            <person name="Tsui S.K.W."/>
        </authorList>
    </citation>
    <scope>NUCLEOTIDE SEQUENCE</scope>
    <source>
        <strain evidence="5">Derf</strain>
        <tissue evidence="5">Whole organism</tissue>
    </source>
</reference>
<dbReference type="Pfam" id="PF00201">
    <property type="entry name" value="UDPGT"/>
    <property type="match status" value="1"/>
</dbReference>
<dbReference type="InterPro" id="IPR002213">
    <property type="entry name" value="UDP_glucos_trans"/>
</dbReference>